<keyword evidence="1" id="KW-0472">Membrane</keyword>
<dbReference type="Pfam" id="PF20237">
    <property type="entry name" value="DUF6594"/>
    <property type="match status" value="1"/>
</dbReference>
<dbReference type="InterPro" id="IPR046529">
    <property type="entry name" value="DUF6594"/>
</dbReference>
<protein>
    <recommendedName>
        <fullName evidence="2">DUF6594 domain-containing protein</fullName>
    </recommendedName>
</protein>
<dbReference type="PANTHER" id="PTHR34502:SF4">
    <property type="entry name" value="DUF6594 DOMAIN-CONTAINING PROTEIN"/>
    <property type="match status" value="1"/>
</dbReference>
<dbReference type="Proteomes" id="UP000664132">
    <property type="component" value="Unassembled WGS sequence"/>
</dbReference>
<sequence length="305" mass="34475">MNNFRTPRAQRDIELGQPPPNININGFPSVSTFIAGDPDHSFSIYPAFHKLSSRNLLYLEAELWELQREQDVMDIQDARTGDPDFFRSWKKLSTSRDPRQMQRVDLIGRIRSKLKEYQEALALQETVLNMGKPQMETLKPLRLWLDGKSEGRDGRTAPSFQGLQASRLNDEDDLVTLHPEFDRDWLSRIVDLPYLRYFCFHSDVDESIAIYSMKKVKRSVNIMSMVLAAIILIITIVTLYLVTNNNVRLGLICAFTVAFSLSVHLLTNARRAELFAATAAYAAVLVVFVSGDLASNSSSACPAIS</sequence>
<evidence type="ECO:0000313" key="3">
    <source>
        <dbReference type="EMBL" id="KAG4425350.1"/>
    </source>
</evidence>
<name>A0A8H7WIA1_9HELO</name>
<accession>A0A8H7WIA1</accession>
<dbReference type="PANTHER" id="PTHR34502">
    <property type="entry name" value="DUF6594 DOMAIN-CONTAINING PROTEIN-RELATED"/>
    <property type="match status" value="1"/>
</dbReference>
<evidence type="ECO:0000259" key="2">
    <source>
        <dbReference type="Pfam" id="PF20237"/>
    </source>
</evidence>
<dbReference type="OrthoDB" id="3533814at2759"/>
<reference evidence="3" key="1">
    <citation type="submission" date="2021-02" db="EMBL/GenBank/DDBJ databases">
        <title>Genome sequence Cadophora malorum strain M34.</title>
        <authorList>
            <person name="Stefanovic E."/>
            <person name="Vu D."/>
            <person name="Scully C."/>
            <person name="Dijksterhuis J."/>
            <person name="Roader J."/>
            <person name="Houbraken J."/>
        </authorList>
    </citation>
    <scope>NUCLEOTIDE SEQUENCE</scope>
    <source>
        <strain evidence="3">M34</strain>
    </source>
</reference>
<feature type="transmembrane region" description="Helical" evidence="1">
    <location>
        <begin position="274"/>
        <end position="294"/>
    </location>
</feature>
<keyword evidence="1" id="KW-1133">Transmembrane helix</keyword>
<keyword evidence="4" id="KW-1185">Reference proteome</keyword>
<evidence type="ECO:0000313" key="4">
    <source>
        <dbReference type="Proteomes" id="UP000664132"/>
    </source>
</evidence>
<dbReference type="EMBL" id="JAFJYH010000011">
    <property type="protein sequence ID" value="KAG4425350.1"/>
    <property type="molecule type" value="Genomic_DNA"/>
</dbReference>
<feature type="transmembrane region" description="Helical" evidence="1">
    <location>
        <begin position="222"/>
        <end position="243"/>
    </location>
</feature>
<feature type="domain" description="DUF6594" evidence="2">
    <location>
        <begin position="27"/>
        <end position="286"/>
    </location>
</feature>
<gene>
    <name evidence="3" type="ORF">IFR04_001500</name>
</gene>
<keyword evidence="1" id="KW-0812">Transmembrane</keyword>
<organism evidence="3 4">
    <name type="scientific">Cadophora malorum</name>
    <dbReference type="NCBI Taxonomy" id="108018"/>
    <lineage>
        <taxon>Eukaryota</taxon>
        <taxon>Fungi</taxon>
        <taxon>Dikarya</taxon>
        <taxon>Ascomycota</taxon>
        <taxon>Pezizomycotina</taxon>
        <taxon>Leotiomycetes</taxon>
        <taxon>Helotiales</taxon>
        <taxon>Ploettnerulaceae</taxon>
        <taxon>Cadophora</taxon>
    </lineage>
</organism>
<dbReference type="AlphaFoldDB" id="A0A8H7WIA1"/>
<evidence type="ECO:0000256" key="1">
    <source>
        <dbReference type="SAM" id="Phobius"/>
    </source>
</evidence>
<feature type="transmembrane region" description="Helical" evidence="1">
    <location>
        <begin position="249"/>
        <end position="267"/>
    </location>
</feature>
<comment type="caution">
    <text evidence="3">The sequence shown here is derived from an EMBL/GenBank/DDBJ whole genome shotgun (WGS) entry which is preliminary data.</text>
</comment>
<proteinExistence type="predicted"/>